<organism evidence="2 3">
    <name type="scientific">Amborella trichopoda</name>
    <dbReference type="NCBI Taxonomy" id="13333"/>
    <lineage>
        <taxon>Eukaryota</taxon>
        <taxon>Viridiplantae</taxon>
        <taxon>Streptophyta</taxon>
        <taxon>Embryophyta</taxon>
        <taxon>Tracheophyta</taxon>
        <taxon>Spermatophyta</taxon>
        <taxon>Magnoliopsida</taxon>
        <taxon>Amborellales</taxon>
        <taxon>Amborellaceae</taxon>
        <taxon>Amborella</taxon>
    </lineage>
</organism>
<reference evidence="3" key="1">
    <citation type="journal article" date="2013" name="Science">
        <title>The Amborella genome and the evolution of flowering plants.</title>
        <authorList>
            <consortium name="Amborella Genome Project"/>
        </authorList>
    </citation>
    <scope>NUCLEOTIDE SEQUENCE [LARGE SCALE GENOMIC DNA]</scope>
</reference>
<proteinExistence type="predicted"/>
<dbReference type="EMBL" id="KI395026">
    <property type="protein sequence ID" value="ERM99355.1"/>
    <property type="molecule type" value="Genomic_DNA"/>
</dbReference>
<dbReference type="Proteomes" id="UP000017836">
    <property type="component" value="Unassembled WGS sequence"/>
</dbReference>
<accession>W1NVR6</accession>
<gene>
    <name evidence="2" type="ORF">AMTR_s00108p00138790</name>
</gene>
<dbReference type="HOGENOM" id="CLU_177256_0_0_1"/>
<evidence type="ECO:0000259" key="1">
    <source>
        <dbReference type="Pfam" id="PF22936"/>
    </source>
</evidence>
<dbReference type="Gramene" id="ERM99355">
    <property type="protein sequence ID" value="ERM99355"/>
    <property type="gene ID" value="AMTR_s00108p00138790"/>
</dbReference>
<dbReference type="AlphaFoldDB" id="W1NVR6"/>
<name>W1NVR6_AMBTC</name>
<evidence type="ECO:0000313" key="2">
    <source>
        <dbReference type="EMBL" id="ERM99355.1"/>
    </source>
</evidence>
<evidence type="ECO:0000313" key="3">
    <source>
        <dbReference type="Proteomes" id="UP000017836"/>
    </source>
</evidence>
<dbReference type="InterPro" id="IPR054722">
    <property type="entry name" value="PolX-like_BBD"/>
</dbReference>
<feature type="domain" description="Retrovirus-related Pol polyprotein from transposon TNT 1-94-like beta-barrel" evidence="1">
    <location>
        <begin position="8"/>
        <end position="78"/>
    </location>
</feature>
<dbReference type="Pfam" id="PF22936">
    <property type="entry name" value="Pol_BBD"/>
    <property type="match status" value="1"/>
</dbReference>
<protein>
    <recommendedName>
        <fullName evidence="1">Retrovirus-related Pol polyprotein from transposon TNT 1-94-like beta-barrel domain-containing protein</fullName>
    </recommendedName>
</protein>
<keyword evidence="3" id="KW-1185">Reference proteome</keyword>
<sequence length="78" mass="8877">MMSPPNEWWVDSGATRHITNTKNNMVEFKENDDGVGKLFMGNSSSIHILREWTIKHPLPSGANLTFSDVLYAPDMRKN</sequence>